<accession>A0A0L6U656</accession>
<proteinExistence type="predicted"/>
<dbReference type="VEuPathDB" id="FungiDB:VP01_962g6"/>
<gene>
    <name evidence="2" type="ORF">VP01_962g6</name>
</gene>
<protein>
    <submittedName>
        <fullName evidence="2">Uncharacterized protein</fullName>
    </submittedName>
</protein>
<keyword evidence="3" id="KW-1185">Reference proteome</keyword>
<evidence type="ECO:0000313" key="2">
    <source>
        <dbReference type="EMBL" id="KNZ43996.1"/>
    </source>
</evidence>
<dbReference type="OrthoDB" id="2499957at2759"/>
<feature type="chain" id="PRO_5005567266" evidence="1">
    <location>
        <begin position="20"/>
        <end position="248"/>
    </location>
</feature>
<dbReference type="AlphaFoldDB" id="A0A0L6U656"/>
<dbReference type="EMBL" id="LAVV01015303">
    <property type="protein sequence ID" value="KNZ43996.1"/>
    <property type="molecule type" value="Genomic_DNA"/>
</dbReference>
<feature type="signal peptide" evidence="1">
    <location>
        <begin position="1"/>
        <end position="19"/>
    </location>
</feature>
<keyword evidence="1" id="KW-0732">Signal</keyword>
<evidence type="ECO:0000313" key="3">
    <source>
        <dbReference type="Proteomes" id="UP000037035"/>
    </source>
</evidence>
<dbReference type="Proteomes" id="UP000037035">
    <property type="component" value="Unassembled WGS sequence"/>
</dbReference>
<organism evidence="2 3">
    <name type="scientific">Puccinia sorghi</name>
    <dbReference type="NCBI Taxonomy" id="27349"/>
    <lineage>
        <taxon>Eukaryota</taxon>
        <taxon>Fungi</taxon>
        <taxon>Dikarya</taxon>
        <taxon>Basidiomycota</taxon>
        <taxon>Pucciniomycotina</taxon>
        <taxon>Pucciniomycetes</taxon>
        <taxon>Pucciniales</taxon>
        <taxon>Pucciniaceae</taxon>
        <taxon>Puccinia</taxon>
    </lineage>
</organism>
<comment type="caution">
    <text evidence="2">The sequence shown here is derived from an EMBL/GenBank/DDBJ whole genome shotgun (WGS) entry which is preliminary data.</text>
</comment>
<sequence length="248" mass="25414">MSLSQSLVALLFLSACVLASPTPAAILKTNVAANLGVTAAICEALDVKFLGAKVIRDACVAAGLAVGTTASAVVVSPVSPVDVYANAFTGAMSGCNSLSGQLYSILSNVDSVATATLATLSTDVVIPTLARVAADLNGVVATVKDVKQCTEAQVQADVYAGFVTFATELRAVFLKISSLPTLYARVEARASLHATLLQVQAALNVSSQSLCCGIFASHLFNYISADLDRLNLKAALFLNLDAAIKATA</sequence>
<reference evidence="2 3" key="1">
    <citation type="submission" date="2015-08" db="EMBL/GenBank/DDBJ databases">
        <title>Next Generation Sequencing and Analysis of the Genome of Puccinia sorghi L Schw, the Causal Agent of Maize Common Rust.</title>
        <authorList>
            <person name="Rochi L."/>
            <person name="Burguener G."/>
            <person name="Darino M."/>
            <person name="Turjanski A."/>
            <person name="Kreff E."/>
            <person name="Dieguez M.J."/>
            <person name="Sacco F."/>
        </authorList>
    </citation>
    <scope>NUCLEOTIDE SEQUENCE [LARGE SCALE GENOMIC DNA]</scope>
    <source>
        <strain evidence="2 3">RO10H11247</strain>
    </source>
</reference>
<name>A0A0L6U656_9BASI</name>
<dbReference type="STRING" id="27349.A0A0L6U656"/>
<evidence type="ECO:0000256" key="1">
    <source>
        <dbReference type="SAM" id="SignalP"/>
    </source>
</evidence>